<evidence type="ECO:0000256" key="3">
    <source>
        <dbReference type="SAM" id="Phobius"/>
    </source>
</evidence>
<dbReference type="SUPFAM" id="SSF53067">
    <property type="entry name" value="Actin-like ATPase domain"/>
    <property type="match status" value="1"/>
</dbReference>
<feature type="transmembrane region" description="Helical" evidence="3">
    <location>
        <begin position="336"/>
        <end position="357"/>
    </location>
</feature>
<feature type="compositionally biased region" description="Basic and acidic residues" evidence="2">
    <location>
        <begin position="526"/>
        <end position="535"/>
    </location>
</feature>
<feature type="coiled-coil region" evidence="1">
    <location>
        <begin position="363"/>
        <end position="390"/>
    </location>
</feature>
<dbReference type="Gene3D" id="3.30.420.40">
    <property type="match status" value="2"/>
</dbReference>
<dbReference type="InterPro" id="IPR043129">
    <property type="entry name" value="ATPase_NBD"/>
</dbReference>
<dbReference type="STRING" id="1616788.AR543_06825"/>
<dbReference type="AlphaFoldDB" id="A0A172ZE10"/>
<reference evidence="4 5" key="2">
    <citation type="journal article" date="2016" name="Int. J. Syst. Evol. Microbiol.">
        <title>Paenibacillus bovis sp. nov., isolated from raw yak (Bos grunniens) milk.</title>
        <authorList>
            <person name="Gao C."/>
            <person name="Han J."/>
            <person name="Liu Z."/>
            <person name="Xu X."/>
            <person name="Hang F."/>
            <person name="Wu Z."/>
        </authorList>
    </citation>
    <scope>NUCLEOTIDE SEQUENCE [LARGE SCALE GENOMIC DNA]</scope>
    <source>
        <strain evidence="4 5">BD3526</strain>
    </source>
</reference>
<feature type="region of interest" description="Disordered" evidence="2">
    <location>
        <begin position="508"/>
        <end position="535"/>
    </location>
</feature>
<organism evidence="4 5">
    <name type="scientific">Paenibacillus bovis</name>
    <dbReference type="NCBI Taxonomy" id="1616788"/>
    <lineage>
        <taxon>Bacteria</taxon>
        <taxon>Bacillati</taxon>
        <taxon>Bacillota</taxon>
        <taxon>Bacilli</taxon>
        <taxon>Bacillales</taxon>
        <taxon>Paenibacillaceae</taxon>
        <taxon>Paenibacillus</taxon>
    </lineage>
</organism>
<keyword evidence="3" id="KW-0472">Membrane</keyword>
<keyword evidence="1" id="KW-0175">Coiled coil</keyword>
<dbReference type="OrthoDB" id="2690797at2"/>
<dbReference type="Gene3D" id="3.30.1490.300">
    <property type="match status" value="1"/>
</dbReference>
<dbReference type="Proteomes" id="UP000078148">
    <property type="component" value="Chromosome"/>
</dbReference>
<keyword evidence="3" id="KW-1133">Transmembrane helix</keyword>
<evidence type="ECO:0000313" key="4">
    <source>
        <dbReference type="EMBL" id="ANF95743.1"/>
    </source>
</evidence>
<dbReference type="PANTHER" id="PTHR32432:SF3">
    <property type="entry name" value="ETHANOLAMINE UTILIZATION PROTEIN EUTJ"/>
    <property type="match status" value="1"/>
</dbReference>
<name>A0A172ZE10_9BACL</name>
<dbReference type="Pfam" id="PF11104">
    <property type="entry name" value="PilM_2"/>
    <property type="match status" value="1"/>
</dbReference>
<evidence type="ECO:0000256" key="2">
    <source>
        <dbReference type="SAM" id="MobiDB-lite"/>
    </source>
</evidence>
<proteinExistence type="predicted"/>
<dbReference type="RefSeq" id="WP_060532961.1">
    <property type="nucleotide sequence ID" value="NZ_CP013023.1"/>
</dbReference>
<dbReference type="InterPro" id="IPR005883">
    <property type="entry name" value="PilM"/>
</dbReference>
<gene>
    <name evidence="4" type="ORF">AR543_06825</name>
</gene>
<evidence type="ECO:0000313" key="5">
    <source>
        <dbReference type="Proteomes" id="UP000078148"/>
    </source>
</evidence>
<dbReference type="PANTHER" id="PTHR32432">
    <property type="entry name" value="CELL DIVISION PROTEIN FTSA-RELATED"/>
    <property type="match status" value="1"/>
</dbReference>
<accession>A0A172ZE10</accession>
<reference evidence="5" key="1">
    <citation type="submission" date="2015-10" db="EMBL/GenBank/DDBJ databases">
        <title>Genome of Paenibacillus bovis sp. nov.</title>
        <authorList>
            <person name="Wu Z."/>
            <person name="Gao C."/>
            <person name="Liu Z."/>
            <person name="Zheng H."/>
        </authorList>
    </citation>
    <scope>NUCLEOTIDE SEQUENCE [LARGE SCALE GENOMIC DNA]</scope>
    <source>
        <strain evidence="5">BD3526</strain>
    </source>
</reference>
<protein>
    <submittedName>
        <fullName evidence="4">Uncharacterized protein</fullName>
    </submittedName>
</protein>
<sequence length="535" mass="58520">MLQFKSSSYAGLSIEQTGIRYVSLKKKKQWEMEQKRFLPLPSGIIVENQIEDEEALGQLLRDWISREGLKGKAVALSIPPSRILIRTMSIPLSSLKQANQLVQLEVETGMHLPFEDPVYDYLVTGTDELEAHLLVFAAPSQLVKSYVNVLEAAGMRVSSVEISTTSLARAVMLEQELAFTQTMLLQINGRVLDIYMYRAGYPVFMRTITLALPENLYYSEEQEEELTSDSISDILAEVSRMLNFYQYSLHDGSVRIEEIIVTGSARERSMLEAGLVESLADLRILTIDFYSVSGAFEQDAELNDYRMAAGTALSREGKQVINLLPRPERKTQRTSYVLIGAAVVWILLMALSLYGWFSYKSEIAAQEQQIQQLTDANASVQLELNQLNGSGGSGGTSAQAIMNAVIQYKMDVVNVLGQIRSALPAGGAMRNIAFDRSSNIQLTVNVRTLADASAYLVKLRSMPFAASVDINNASRDASAGANSTSVVPVQVYSAIYTIHLQGTAATDSSGSGAASDLQNTTNNAAGKEDANGTAN</sequence>
<dbReference type="InterPro" id="IPR050696">
    <property type="entry name" value="FtsA/MreB"/>
</dbReference>
<evidence type="ECO:0000256" key="1">
    <source>
        <dbReference type="SAM" id="Coils"/>
    </source>
</evidence>
<dbReference type="KEGG" id="pbv:AR543_06825"/>
<keyword evidence="3" id="KW-0812">Transmembrane</keyword>
<keyword evidence="5" id="KW-1185">Reference proteome</keyword>
<dbReference type="EMBL" id="CP013023">
    <property type="protein sequence ID" value="ANF95743.1"/>
    <property type="molecule type" value="Genomic_DNA"/>
</dbReference>